<name>A0A4Q2JRN8_9MICO</name>
<evidence type="ECO:0000313" key="5">
    <source>
        <dbReference type="EMBL" id="RXZ50742.1"/>
    </source>
</evidence>
<dbReference type="Proteomes" id="UP000292935">
    <property type="component" value="Unassembled WGS sequence"/>
</dbReference>
<dbReference type="InterPro" id="IPR001307">
    <property type="entry name" value="Thiosulphate_STrfase_CS"/>
</dbReference>
<organism evidence="5 6">
    <name type="scientific">Agromyces fucosus</name>
    <dbReference type="NCBI Taxonomy" id="41985"/>
    <lineage>
        <taxon>Bacteria</taxon>
        <taxon>Bacillati</taxon>
        <taxon>Actinomycetota</taxon>
        <taxon>Actinomycetes</taxon>
        <taxon>Micrococcales</taxon>
        <taxon>Microbacteriaceae</taxon>
        <taxon>Agromyces</taxon>
    </lineage>
</organism>
<feature type="domain" description="Rhodanese" evidence="4">
    <location>
        <begin position="173"/>
        <end position="288"/>
    </location>
</feature>
<protein>
    <recommendedName>
        <fullName evidence="3">Sulfurtransferase</fullName>
    </recommendedName>
</protein>
<gene>
    <name evidence="5" type="ORF">ESP57_02765</name>
</gene>
<dbReference type="SUPFAM" id="SSF52821">
    <property type="entry name" value="Rhodanese/Cell cycle control phosphatase"/>
    <property type="match status" value="2"/>
</dbReference>
<dbReference type="PANTHER" id="PTHR43855">
    <property type="entry name" value="THIOSULFATE SULFURTRANSFERASE"/>
    <property type="match status" value="1"/>
</dbReference>
<evidence type="ECO:0000259" key="4">
    <source>
        <dbReference type="PROSITE" id="PS50206"/>
    </source>
</evidence>
<evidence type="ECO:0000256" key="1">
    <source>
        <dbReference type="ARBA" id="ARBA00022737"/>
    </source>
</evidence>
<proteinExistence type="predicted"/>
<dbReference type="CDD" id="cd01448">
    <property type="entry name" value="TST_Repeat_1"/>
    <property type="match status" value="1"/>
</dbReference>
<feature type="domain" description="Rhodanese" evidence="4">
    <location>
        <begin position="31"/>
        <end position="138"/>
    </location>
</feature>
<evidence type="ECO:0000256" key="3">
    <source>
        <dbReference type="RuleBase" id="RU000507"/>
    </source>
</evidence>
<accession>A0A4Q2JRN8</accession>
<dbReference type="InterPro" id="IPR051126">
    <property type="entry name" value="Thiosulfate_sulfurtransferase"/>
</dbReference>
<sequence length="299" mass="33055">MSAEFDAAGKLAEYAHPERLVTTEWLAEHFGEPGLVVVESDEDVLLYETGHIPGAVKIDWHLDLNDPVVRDYVNGEQFAALAGSKGIARDTTVVIYGDKNNWWAAYALWVFTLFGHEDVRLLDGGRDLWIAEGREITTAAPEVTPVEYPVVERDDSAVRAYKDDVLAHFGNPLIDVRSPEEYNGERTTAPAYPEEGALRAGHIPTAASVPWARAAASDGTFKSRAELDAIYRDEVGLADGDDIIAYCRIGERSSHTWFVLNHLLGFEKVRNYDGSWTEWGSAVRVPIVTGDARGEAPKR</sequence>
<dbReference type="SMART" id="SM00450">
    <property type="entry name" value="RHOD"/>
    <property type="match status" value="2"/>
</dbReference>
<comment type="caution">
    <text evidence="5">The sequence shown here is derived from an EMBL/GenBank/DDBJ whole genome shotgun (WGS) entry which is preliminary data.</text>
</comment>
<dbReference type="GO" id="GO:0004792">
    <property type="term" value="F:thiosulfate-cyanide sulfurtransferase activity"/>
    <property type="evidence" value="ECO:0007669"/>
    <property type="project" value="UniProtKB-EC"/>
</dbReference>
<evidence type="ECO:0000256" key="2">
    <source>
        <dbReference type="ARBA" id="ARBA00047549"/>
    </source>
</evidence>
<dbReference type="PROSITE" id="PS50206">
    <property type="entry name" value="RHODANESE_3"/>
    <property type="match status" value="2"/>
</dbReference>
<dbReference type="Pfam" id="PF00581">
    <property type="entry name" value="Rhodanese"/>
    <property type="match status" value="2"/>
</dbReference>
<dbReference type="InterPro" id="IPR001763">
    <property type="entry name" value="Rhodanese-like_dom"/>
</dbReference>
<dbReference type="OrthoDB" id="9781034at2"/>
<dbReference type="PROSITE" id="PS00380">
    <property type="entry name" value="RHODANESE_1"/>
    <property type="match status" value="1"/>
</dbReference>
<keyword evidence="1" id="KW-0677">Repeat</keyword>
<dbReference type="InterPro" id="IPR036873">
    <property type="entry name" value="Rhodanese-like_dom_sf"/>
</dbReference>
<dbReference type="PANTHER" id="PTHR43855:SF1">
    <property type="entry name" value="THIOSULFATE SULFURTRANSFERASE"/>
    <property type="match status" value="1"/>
</dbReference>
<dbReference type="PROSITE" id="PS00683">
    <property type="entry name" value="RHODANESE_2"/>
    <property type="match status" value="1"/>
</dbReference>
<dbReference type="Gene3D" id="3.40.250.10">
    <property type="entry name" value="Rhodanese-like domain"/>
    <property type="match status" value="2"/>
</dbReference>
<keyword evidence="3 5" id="KW-0808">Transferase</keyword>
<dbReference type="EMBL" id="SDPO01000001">
    <property type="protein sequence ID" value="RXZ50742.1"/>
    <property type="molecule type" value="Genomic_DNA"/>
</dbReference>
<comment type="catalytic activity">
    <reaction evidence="2">
        <text>thiosulfate + hydrogen cyanide = thiocyanate + sulfite + 2 H(+)</text>
        <dbReference type="Rhea" id="RHEA:16881"/>
        <dbReference type="ChEBI" id="CHEBI:15378"/>
        <dbReference type="ChEBI" id="CHEBI:17359"/>
        <dbReference type="ChEBI" id="CHEBI:18022"/>
        <dbReference type="ChEBI" id="CHEBI:18407"/>
        <dbReference type="ChEBI" id="CHEBI:33542"/>
        <dbReference type="EC" id="2.8.1.1"/>
    </reaction>
</comment>
<dbReference type="RefSeq" id="WP_129230472.1">
    <property type="nucleotide sequence ID" value="NZ_SDPO01000001.1"/>
</dbReference>
<evidence type="ECO:0000313" key="6">
    <source>
        <dbReference type="Proteomes" id="UP000292935"/>
    </source>
</evidence>
<keyword evidence="6" id="KW-1185">Reference proteome</keyword>
<dbReference type="AlphaFoldDB" id="A0A4Q2JRN8"/>
<reference evidence="5 6" key="1">
    <citation type="submission" date="2019-01" db="EMBL/GenBank/DDBJ databases">
        <authorList>
            <person name="Li J."/>
        </authorList>
    </citation>
    <scope>NUCLEOTIDE SEQUENCE [LARGE SCALE GENOMIC DNA]</scope>
    <source>
        <strain evidence="5 6">CCUG 35506</strain>
    </source>
</reference>
<dbReference type="CDD" id="cd01449">
    <property type="entry name" value="TST_Repeat_2"/>
    <property type="match status" value="1"/>
</dbReference>